<gene>
    <name evidence="1" type="ORF">UFOPK3268_00466</name>
    <name evidence="2" type="ORF">UFOPK3752_00135</name>
    <name evidence="3" type="ORF">UFOPK4150_01940</name>
</gene>
<evidence type="ECO:0000313" key="3">
    <source>
        <dbReference type="EMBL" id="CAB5038078.1"/>
    </source>
</evidence>
<accession>A0A6J7SC71</accession>
<dbReference type="InterPro" id="IPR023346">
    <property type="entry name" value="Lysozyme-like_dom_sf"/>
</dbReference>
<organism evidence="3">
    <name type="scientific">freshwater metagenome</name>
    <dbReference type="NCBI Taxonomy" id="449393"/>
    <lineage>
        <taxon>unclassified sequences</taxon>
        <taxon>metagenomes</taxon>
        <taxon>ecological metagenomes</taxon>
    </lineage>
</organism>
<evidence type="ECO:0000313" key="1">
    <source>
        <dbReference type="EMBL" id="CAB4847677.1"/>
    </source>
</evidence>
<reference evidence="3" key="1">
    <citation type="submission" date="2020-05" db="EMBL/GenBank/DDBJ databases">
        <authorList>
            <person name="Chiriac C."/>
            <person name="Salcher M."/>
            <person name="Ghai R."/>
            <person name="Kavagutti S V."/>
        </authorList>
    </citation>
    <scope>NUCLEOTIDE SEQUENCE</scope>
</reference>
<dbReference type="EMBL" id="CAFBIZ010000040">
    <property type="protein sequence ID" value="CAB4847677.1"/>
    <property type="molecule type" value="Genomic_DNA"/>
</dbReference>
<sequence>MIVAQPLLRHARRVGVVAFGALAVIIVATVVPGPGVTGSLRLALAADREPVTPALALTVRPRTILAPTSPPARVESPLVTATQPVAVPVATPTAASRARTRTPVASPLRPSTVAGYKSWARDFMATTYRWTTPEQFTCLNNLWIRESQWDPRAKNPTSGALGIPQALPAWKMRAAGSDWRTNPQTQMTWGLGYIKARYGTPCGAWSAFQQKNWY</sequence>
<proteinExistence type="predicted"/>
<dbReference type="EMBL" id="CAFBPU010000050">
    <property type="protein sequence ID" value="CAB5038078.1"/>
    <property type="molecule type" value="Genomic_DNA"/>
</dbReference>
<evidence type="ECO:0000313" key="2">
    <source>
        <dbReference type="EMBL" id="CAB4926042.1"/>
    </source>
</evidence>
<name>A0A6J7SC71_9ZZZZ</name>
<protein>
    <submittedName>
        <fullName evidence="3">Unannotated protein</fullName>
    </submittedName>
</protein>
<dbReference type="SUPFAM" id="SSF53955">
    <property type="entry name" value="Lysozyme-like"/>
    <property type="match status" value="1"/>
</dbReference>
<dbReference type="AlphaFoldDB" id="A0A6J7SC71"/>
<dbReference type="EMBL" id="CAFBND010000003">
    <property type="protein sequence ID" value="CAB4926042.1"/>
    <property type="molecule type" value="Genomic_DNA"/>
</dbReference>